<reference evidence="2 3" key="1">
    <citation type="submission" date="2023-03" db="EMBL/GenBank/DDBJ databases">
        <title>Genome insight into feeding habits of ladybird beetles.</title>
        <authorList>
            <person name="Li H.-S."/>
            <person name="Huang Y.-H."/>
            <person name="Pang H."/>
        </authorList>
    </citation>
    <scope>NUCLEOTIDE SEQUENCE [LARGE SCALE GENOMIC DNA]</scope>
    <source>
        <strain evidence="2">SYSU_2023b</strain>
        <tissue evidence="2">Whole body</tissue>
    </source>
</reference>
<organism evidence="2 3">
    <name type="scientific">Henosepilachna vigintioctopunctata</name>
    <dbReference type="NCBI Taxonomy" id="420089"/>
    <lineage>
        <taxon>Eukaryota</taxon>
        <taxon>Metazoa</taxon>
        <taxon>Ecdysozoa</taxon>
        <taxon>Arthropoda</taxon>
        <taxon>Hexapoda</taxon>
        <taxon>Insecta</taxon>
        <taxon>Pterygota</taxon>
        <taxon>Neoptera</taxon>
        <taxon>Endopterygota</taxon>
        <taxon>Coleoptera</taxon>
        <taxon>Polyphaga</taxon>
        <taxon>Cucujiformia</taxon>
        <taxon>Coccinelloidea</taxon>
        <taxon>Coccinellidae</taxon>
        <taxon>Epilachninae</taxon>
        <taxon>Epilachnini</taxon>
        <taxon>Henosepilachna</taxon>
    </lineage>
</organism>
<feature type="chain" id="PRO_5043441508" evidence="1">
    <location>
        <begin position="32"/>
        <end position="109"/>
    </location>
</feature>
<keyword evidence="1" id="KW-0732">Signal</keyword>
<gene>
    <name evidence="2" type="ORF">WA026_021854</name>
</gene>
<sequence>MAVIIKTNSVIRLIQGILLLWVLFGDRFANSNPTGCENVRKDLQTRGLPIYATLDRPDLGKIMYIMSTLLSRYKDNVLKVTIFQQLQIDMLDLLRFTDCDTLLICNPLL</sequence>
<name>A0AAW1UFZ2_9CUCU</name>
<evidence type="ECO:0000313" key="2">
    <source>
        <dbReference type="EMBL" id="KAK9882507.1"/>
    </source>
</evidence>
<dbReference type="AlphaFoldDB" id="A0AAW1UFZ2"/>
<keyword evidence="3" id="KW-1185">Reference proteome</keyword>
<proteinExistence type="predicted"/>
<protein>
    <submittedName>
        <fullName evidence="2">Uncharacterized protein</fullName>
    </submittedName>
</protein>
<comment type="caution">
    <text evidence="2">The sequence shown here is derived from an EMBL/GenBank/DDBJ whole genome shotgun (WGS) entry which is preliminary data.</text>
</comment>
<evidence type="ECO:0000256" key="1">
    <source>
        <dbReference type="SAM" id="SignalP"/>
    </source>
</evidence>
<dbReference type="Proteomes" id="UP001431783">
    <property type="component" value="Unassembled WGS sequence"/>
</dbReference>
<feature type="signal peptide" evidence="1">
    <location>
        <begin position="1"/>
        <end position="31"/>
    </location>
</feature>
<dbReference type="EMBL" id="JARQZJ010000077">
    <property type="protein sequence ID" value="KAK9882507.1"/>
    <property type="molecule type" value="Genomic_DNA"/>
</dbReference>
<evidence type="ECO:0000313" key="3">
    <source>
        <dbReference type="Proteomes" id="UP001431783"/>
    </source>
</evidence>
<accession>A0AAW1UFZ2</accession>